<dbReference type="SMART" id="SM00812">
    <property type="entry name" value="Alpha_L_fucos"/>
    <property type="match status" value="1"/>
</dbReference>
<evidence type="ECO:0000256" key="7">
    <source>
        <dbReference type="PIRSR" id="PIRSR001092-1"/>
    </source>
</evidence>
<dbReference type="GO" id="GO:0005764">
    <property type="term" value="C:lysosome"/>
    <property type="evidence" value="ECO:0007669"/>
    <property type="project" value="TreeGrafter"/>
</dbReference>
<protein>
    <recommendedName>
        <fullName evidence="3">alpha-L-fucosidase</fullName>
        <ecNumber evidence="3">3.2.1.51</ecNumber>
    </recommendedName>
</protein>
<dbReference type="EC" id="3.2.1.51" evidence="3"/>
<dbReference type="GO" id="GO:0006004">
    <property type="term" value="P:fucose metabolic process"/>
    <property type="evidence" value="ECO:0007669"/>
    <property type="project" value="InterPro"/>
</dbReference>
<evidence type="ECO:0000256" key="6">
    <source>
        <dbReference type="ARBA" id="ARBA00023295"/>
    </source>
</evidence>
<feature type="site" description="May be important for catalysis" evidence="7">
    <location>
        <position position="295"/>
    </location>
</feature>
<evidence type="ECO:0000256" key="1">
    <source>
        <dbReference type="ARBA" id="ARBA00004071"/>
    </source>
</evidence>
<evidence type="ECO:0000313" key="10">
    <source>
        <dbReference type="Proteomes" id="UP000655830"/>
    </source>
</evidence>
<organism evidence="9 10">
    <name type="scientific">Zhenhengia yiwuensis</name>
    <dbReference type="NCBI Taxonomy" id="2763666"/>
    <lineage>
        <taxon>Bacteria</taxon>
        <taxon>Bacillati</taxon>
        <taxon>Bacillota</taxon>
        <taxon>Clostridia</taxon>
        <taxon>Lachnospirales</taxon>
        <taxon>Lachnospiraceae</taxon>
        <taxon>Zhenhengia</taxon>
    </lineage>
</organism>
<sequence length="457" mass="52589">MAQDEQVVEQGVHTYSKVDHYVPPVEPKVVQHLEWFQDQKLALMMHWGPYSQLGLVESWALSDQDAEWSRHGVDWGVTNKEFKEQYKNLNKTFNPIRFQPDEWAKLAKEGGFKYLIFTTKHHDGFCMWDTQYSDYKITGEDCPFHTHHYADICGHLFEAFRRQGIGIVAYFSKADWHVPSYWAPHMERGDFTWRGPSYKPEENPGLWEEFVQFTHNQLLELCTRYGKIDVLWFDAGWVCEQSGQDIRLGEAVDKVRKIQPWIISADRTIGGPYENYITPEQCIPSKPIPVPWESCITMGTSFSFAYEDDYKSTRELIHMLLNIVAKGGNLALNVGPQPDGRLPRTAIKRIKEMGKWLDKNGEGIYGTRVCSPYLKGGFAFTQKAKEHTVYAFKLCEEGEKVEEVFNIPYTEQAVKEVTVLGTATSVVFRQTEEGIQVRVPSEFVKEGAIAVGFKLEV</sequence>
<keyword evidence="6" id="KW-0326">Glycosidase</keyword>
<dbReference type="Gene3D" id="2.60.40.1180">
    <property type="entry name" value="Golgi alpha-mannosidase II"/>
    <property type="match status" value="1"/>
</dbReference>
<keyword evidence="10" id="KW-1185">Reference proteome</keyword>
<dbReference type="PRINTS" id="PR00741">
    <property type="entry name" value="GLHYDRLASE29"/>
</dbReference>
<accession>A0A926EEY9</accession>
<dbReference type="RefSeq" id="WP_249332216.1">
    <property type="nucleotide sequence ID" value="NZ_JACRSY010000007.1"/>
</dbReference>
<dbReference type="InterPro" id="IPR017853">
    <property type="entry name" value="GH"/>
</dbReference>
<dbReference type="InterPro" id="IPR000933">
    <property type="entry name" value="Glyco_hydro_29"/>
</dbReference>
<comment type="similarity">
    <text evidence="2">Belongs to the glycosyl hydrolase 29 family.</text>
</comment>
<feature type="domain" description="Glycoside hydrolase family 29 N-terminal" evidence="8">
    <location>
        <begin position="18"/>
        <end position="362"/>
    </location>
</feature>
<dbReference type="SUPFAM" id="SSF51445">
    <property type="entry name" value="(Trans)glycosidases"/>
    <property type="match status" value="1"/>
</dbReference>
<dbReference type="Proteomes" id="UP000655830">
    <property type="component" value="Unassembled WGS sequence"/>
</dbReference>
<evidence type="ECO:0000256" key="3">
    <source>
        <dbReference type="ARBA" id="ARBA00012662"/>
    </source>
</evidence>
<evidence type="ECO:0000256" key="4">
    <source>
        <dbReference type="ARBA" id="ARBA00022729"/>
    </source>
</evidence>
<dbReference type="InterPro" id="IPR013780">
    <property type="entry name" value="Glyco_hydro_b"/>
</dbReference>
<dbReference type="Gene3D" id="3.20.20.80">
    <property type="entry name" value="Glycosidases"/>
    <property type="match status" value="1"/>
</dbReference>
<evidence type="ECO:0000256" key="5">
    <source>
        <dbReference type="ARBA" id="ARBA00022801"/>
    </source>
</evidence>
<dbReference type="AlphaFoldDB" id="A0A926EEY9"/>
<keyword evidence="4" id="KW-0732">Signal</keyword>
<dbReference type="InterPro" id="IPR057739">
    <property type="entry name" value="Glyco_hydro_29_N"/>
</dbReference>
<proteinExistence type="inferred from homology"/>
<dbReference type="PANTHER" id="PTHR10030:SF37">
    <property type="entry name" value="ALPHA-L-FUCOSIDASE-RELATED"/>
    <property type="match status" value="1"/>
</dbReference>
<evidence type="ECO:0000313" key="9">
    <source>
        <dbReference type="EMBL" id="MBC8579064.1"/>
    </source>
</evidence>
<evidence type="ECO:0000256" key="2">
    <source>
        <dbReference type="ARBA" id="ARBA00007951"/>
    </source>
</evidence>
<dbReference type="InterPro" id="IPR016286">
    <property type="entry name" value="FUC_metazoa-typ"/>
</dbReference>
<comment type="function">
    <text evidence="1">Alpha-L-fucosidase is responsible for hydrolyzing the alpha-1,6-linked fucose joined to the reducing-end N-acetylglucosamine of the carbohydrate moieties of glycoproteins.</text>
</comment>
<name>A0A926EEY9_9FIRM</name>
<dbReference type="GO" id="GO:0004560">
    <property type="term" value="F:alpha-L-fucosidase activity"/>
    <property type="evidence" value="ECO:0007669"/>
    <property type="project" value="InterPro"/>
</dbReference>
<dbReference type="Pfam" id="PF01120">
    <property type="entry name" value="Alpha_L_fucos"/>
    <property type="match status" value="1"/>
</dbReference>
<keyword evidence="5" id="KW-0378">Hydrolase</keyword>
<dbReference type="GO" id="GO:0016139">
    <property type="term" value="P:glycoside catabolic process"/>
    <property type="evidence" value="ECO:0007669"/>
    <property type="project" value="TreeGrafter"/>
</dbReference>
<evidence type="ECO:0000259" key="8">
    <source>
        <dbReference type="Pfam" id="PF01120"/>
    </source>
</evidence>
<dbReference type="PIRSF" id="PIRSF001092">
    <property type="entry name" value="Alpha-L-fucosidase"/>
    <property type="match status" value="1"/>
</dbReference>
<dbReference type="EMBL" id="JACRSY010000007">
    <property type="protein sequence ID" value="MBC8579064.1"/>
    <property type="molecule type" value="Genomic_DNA"/>
</dbReference>
<gene>
    <name evidence="9" type="ORF">H8718_05885</name>
</gene>
<comment type="caution">
    <text evidence="9">The sequence shown here is derived from an EMBL/GenBank/DDBJ whole genome shotgun (WGS) entry which is preliminary data.</text>
</comment>
<reference evidence="9" key="1">
    <citation type="submission" date="2020-08" db="EMBL/GenBank/DDBJ databases">
        <title>Genome public.</title>
        <authorList>
            <person name="Liu C."/>
            <person name="Sun Q."/>
        </authorList>
    </citation>
    <scope>NUCLEOTIDE SEQUENCE</scope>
    <source>
        <strain evidence="9">NSJ-12</strain>
    </source>
</reference>
<dbReference type="PANTHER" id="PTHR10030">
    <property type="entry name" value="ALPHA-L-FUCOSIDASE"/>
    <property type="match status" value="1"/>
</dbReference>